<evidence type="ECO:0000313" key="1">
    <source>
        <dbReference type="EMBL" id="MBK9982250.1"/>
    </source>
</evidence>
<protein>
    <submittedName>
        <fullName evidence="1">YtxH domain-containing protein</fullName>
    </submittedName>
</protein>
<evidence type="ECO:0000313" key="2">
    <source>
        <dbReference type="Proteomes" id="UP000808337"/>
    </source>
</evidence>
<name>A0A9D7SV34_9BACT</name>
<comment type="caution">
    <text evidence="1">The sequence shown here is derived from an EMBL/GenBank/DDBJ whole genome shotgun (WGS) entry which is preliminary data.</text>
</comment>
<dbReference type="Pfam" id="PF12732">
    <property type="entry name" value="YtxH"/>
    <property type="match status" value="1"/>
</dbReference>
<dbReference type="Proteomes" id="UP000808337">
    <property type="component" value="Unassembled WGS sequence"/>
</dbReference>
<accession>A0A9D7SV34</accession>
<proteinExistence type="predicted"/>
<sequence>MKNTYKILAGFALGAAAGAILGVLFAPDKGSNTRLKMNKKGREMVDEVNELIDKNKEKFAHLKGDITKARKEPVEEMN</sequence>
<dbReference type="EMBL" id="JADKGY010000006">
    <property type="protein sequence ID" value="MBK9982250.1"/>
    <property type="molecule type" value="Genomic_DNA"/>
</dbReference>
<organism evidence="1 2">
    <name type="scientific">Candidatus Opimibacter skivensis</name>
    <dbReference type="NCBI Taxonomy" id="2982028"/>
    <lineage>
        <taxon>Bacteria</taxon>
        <taxon>Pseudomonadati</taxon>
        <taxon>Bacteroidota</taxon>
        <taxon>Saprospiria</taxon>
        <taxon>Saprospirales</taxon>
        <taxon>Saprospiraceae</taxon>
        <taxon>Candidatus Opimibacter</taxon>
    </lineage>
</organism>
<gene>
    <name evidence="1" type="ORF">IPP15_07475</name>
</gene>
<dbReference type="AlphaFoldDB" id="A0A9D7SV34"/>
<reference evidence="1 2" key="1">
    <citation type="submission" date="2020-10" db="EMBL/GenBank/DDBJ databases">
        <title>Connecting structure to function with the recovery of over 1000 high-quality activated sludge metagenome-assembled genomes encoding full-length rRNA genes using long-read sequencing.</title>
        <authorList>
            <person name="Singleton C.M."/>
            <person name="Petriglieri F."/>
            <person name="Kristensen J.M."/>
            <person name="Kirkegaard R.H."/>
            <person name="Michaelsen T.Y."/>
            <person name="Andersen M.H."/>
            <person name="Karst S.M."/>
            <person name="Dueholm M.S."/>
            <person name="Nielsen P.H."/>
            <person name="Albertsen M."/>
        </authorList>
    </citation>
    <scope>NUCLEOTIDE SEQUENCE [LARGE SCALE GENOMIC DNA]</scope>
    <source>
        <strain evidence="1">Ribe_18-Q3-R11-54_MAXAC.273</strain>
    </source>
</reference>
<dbReference type="InterPro" id="IPR024623">
    <property type="entry name" value="YtxH"/>
</dbReference>